<protein>
    <submittedName>
        <fullName evidence="3">AAA domain</fullName>
    </submittedName>
</protein>
<feature type="domain" description="AAA+ ATPase" evidence="2">
    <location>
        <begin position="64"/>
        <end position="264"/>
    </location>
</feature>
<dbReference type="Gene3D" id="3.40.50.300">
    <property type="entry name" value="P-loop containing nucleotide triphosphate hydrolases"/>
    <property type="match status" value="1"/>
</dbReference>
<dbReference type="Proteomes" id="UP000067448">
    <property type="component" value="Unassembled WGS sequence"/>
</dbReference>
<feature type="compositionally biased region" description="Polar residues" evidence="1">
    <location>
        <begin position="1"/>
        <end position="13"/>
    </location>
</feature>
<proteinExistence type="predicted"/>
<dbReference type="GO" id="GO:0005524">
    <property type="term" value="F:ATP binding"/>
    <property type="evidence" value="ECO:0007669"/>
    <property type="project" value="InterPro"/>
</dbReference>
<evidence type="ECO:0000313" key="4">
    <source>
        <dbReference type="Proteomes" id="UP000067448"/>
    </source>
</evidence>
<organism evidence="3 4">
    <name type="scientific">Streptomyces scabiei</name>
    <dbReference type="NCBI Taxonomy" id="1930"/>
    <lineage>
        <taxon>Bacteria</taxon>
        <taxon>Bacillati</taxon>
        <taxon>Actinomycetota</taxon>
        <taxon>Actinomycetes</taxon>
        <taxon>Kitasatosporales</taxon>
        <taxon>Streptomycetaceae</taxon>
        <taxon>Streptomyces</taxon>
    </lineage>
</organism>
<feature type="compositionally biased region" description="Low complexity" evidence="1">
    <location>
        <begin position="28"/>
        <end position="47"/>
    </location>
</feature>
<name>A0A124C5G3_STRSC</name>
<accession>A0A124C5G3</accession>
<dbReference type="GO" id="GO:0016887">
    <property type="term" value="F:ATP hydrolysis activity"/>
    <property type="evidence" value="ECO:0007669"/>
    <property type="project" value="InterPro"/>
</dbReference>
<reference evidence="4" key="3">
    <citation type="submission" date="2016-02" db="EMBL/GenBank/DDBJ databases">
        <title>Draft genome of pathogenic Streptomyces sp. in Japan.</title>
        <authorList>
            <person name="Tomihama T."/>
            <person name="Ikenaga M."/>
            <person name="Sakai M."/>
            <person name="Okubo T."/>
            <person name="Ikeda S."/>
        </authorList>
    </citation>
    <scope>NUCLEOTIDE SEQUENCE [LARGE SCALE GENOMIC DNA]</scope>
    <source>
        <strain evidence="4">S58</strain>
    </source>
</reference>
<dbReference type="RefSeq" id="WP_059084489.1">
    <property type="nucleotide sequence ID" value="NZ_BCMM01000058.1"/>
</dbReference>
<dbReference type="InterPro" id="IPR011704">
    <property type="entry name" value="ATPase_dyneun-rel_AAA"/>
</dbReference>
<dbReference type="SUPFAM" id="SSF52540">
    <property type="entry name" value="P-loop containing nucleoside triphosphate hydrolases"/>
    <property type="match status" value="1"/>
</dbReference>
<sequence>MNWTPYYTGTGSIPEQPRTLPPPPPWRASTGKAGAADAAPAPSPASTYRADPELVDAVNAALHLRRPLLLTGPAGSGKSSVLEQIAAELGLGSVLRWHITSRSTLADALYRYDALGRIHAYNLRAVDRPAASRNGRAARRATRAARDDIGDFIQLGHLGTALLPGRLPRALLIDEIDKSDLDLPSDLLDVLERGRFEIPELARYSRRRVTVSTADPGIRHEIKDGLVECDEFPVIVLTSNGERDFPAPFLRRCVRFDMPVLTVSTLTSIVEAHLENVEEDTTHTLVQAFVDRLNRGENLAVDQLLSAVHLLRGDRILDDKQRTRLQELLLQGLGRG</sequence>
<dbReference type="SMART" id="SM00382">
    <property type="entry name" value="AAA"/>
    <property type="match status" value="1"/>
</dbReference>
<evidence type="ECO:0000313" key="3">
    <source>
        <dbReference type="EMBL" id="GAQ67488.1"/>
    </source>
</evidence>
<reference evidence="4" key="1">
    <citation type="submission" date="2015-11" db="EMBL/GenBank/DDBJ databases">
        <authorList>
            <consortium name="Cross-ministerial Strategic Innovation Promotion Program (SIP) consortium"/>
            <person name="Tomihama T."/>
            <person name="Ikenaga M."/>
            <person name="Sakai M."/>
            <person name="Okubo T."/>
            <person name="Ikeda S."/>
        </authorList>
    </citation>
    <scope>NUCLEOTIDE SEQUENCE [LARGE SCALE GENOMIC DNA]</scope>
    <source>
        <strain evidence="4">S58</strain>
    </source>
</reference>
<reference evidence="3 4" key="2">
    <citation type="journal article" date="2016" name="Genome Announc.">
        <title>Draft Genome Sequences of Streptomyces scabiei S58, Streptomyces turgidiscabies T45, and Streptomyces acidiscabies a10, the Pathogens of Potato Common Scab, Isolated in Japan.</title>
        <authorList>
            <person name="Tomihama T."/>
            <person name="Nishi Y."/>
            <person name="Sakai M."/>
            <person name="Ikenaga M."/>
            <person name="Okubo T."/>
            <person name="Ikeda S."/>
        </authorList>
    </citation>
    <scope>NUCLEOTIDE SEQUENCE [LARGE SCALE GENOMIC DNA]</scope>
    <source>
        <strain evidence="3 4">S58</strain>
    </source>
</reference>
<dbReference type="AlphaFoldDB" id="A0A124C5G3"/>
<feature type="region of interest" description="Disordered" evidence="1">
    <location>
        <begin position="1"/>
        <end position="48"/>
    </location>
</feature>
<dbReference type="EMBL" id="BCMM01000058">
    <property type="protein sequence ID" value="GAQ67488.1"/>
    <property type="molecule type" value="Genomic_DNA"/>
</dbReference>
<gene>
    <name evidence="3" type="ORF">SsS58_07943</name>
</gene>
<evidence type="ECO:0000256" key="1">
    <source>
        <dbReference type="SAM" id="MobiDB-lite"/>
    </source>
</evidence>
<dbReference type="OrthoDB" id="9783370at2"/>
<dbReference type="InterPro" id="IPR027417">
    <property type="entry name" value="P-loop_NTPase"/>
</dbReference>
<evidence type="ECO:0000259" key="2">
    <source>
        <dbReference type="SMART" id="SM00382"/>
    </source>
</evidence>
<comment type="caution">
    <text evidence="3">The sequence shown here is derived from an EMBL/GenBank/DDBJ whole genome shotgun (WGS) entry which is preliminary data.</text>
</comment>
<dbReference type="InterPro" id="IPR003593">
    <property type="entry name" value="AAA+_ATPase"/>
</dbReference>
<dbReference type="Pfam" id="PF07728">
    <property type="entry name" value="AAA_5"/>
    <property type="match status" value="1"/>
</dbReference>